<dbReference type="EC" id="3.1.3.11" evidence="9"/>
<dbReference type="GO" id="GO:0030388">
    <property type="term" value="P:fructose 1,6-bisphosphate metabolic process"/>
    <property type="evidence" value="ECO:0007669"/>
    <property type="project" value="TreeGrafter"/>
</dbReference>
<dbReference type="HAMAP" id="MF_01855">
    <property type="entry name" value="FBPase_class1"/>
    <property type="match status" value="1"/>
</dbReference>
<feature type="binding site" evidence="9">
    <location>
        <position position="86"/>
    </location>
    <ligand>
        <name>Mg(2+)</name>
        <dbReference type="ChEBI" id="CHEBI:18420"/>
        <label>2</label>
    </ligand>
</feature>
<dbReference type="InterPro" id="IPR044015">
    <property type="entry name" value="FBPase_C_dom"/>
</dbReference>
<dbReference type="GO" id="GO:0005829">
    <property type="term" value="C:cytosol"/>
    <property type="evidence" value="ECO:0007669"/>
    <property type="project" value="TreeGrafter"/>
</dbReference>
<accession>A0A1S6U8L0</accession>
<dbReference type="PIRSF" id="PIRSF500210">
    <property type="entry name" value="FBPtase"/>
    <property type="match status" value="1"/>
</dbReference>
<dbReference type="GeneID" id="56566889"/>
<feature type="binding site" evidence="9">
    <location>
        <position position="64"/>
    </location>
    <ligand>
        <name>Mg(2+)</name>
        <dbReference type="ChEBI" id="CHEBI:18420"/>
        <label>1</label>
    </ligand>
</feature>
<keyword evidence="6 9" id="KW-0460">Magnesium</keyword>
<dbReference type="KEGG" id="cpin:CPIN18020_1248"/>
<evidence type="ECO:0000256" key="4">
    <source>
        <dbReference type="ARBA" id="ARBA00022723"/>
    </source>
</evidence>
<feature type="binding site" evidence="9">
    <location>
        <position position="83"/>
    </location>
    <ligand>
        <name>Mg(2+)</name>
        <dbReference type="ChEBI" id="CHEBI:18420"/>
        <label>2</label>
    </ligand>
</feature>
<dbReference type="GO" id="GO:0000287">
    <property type="term" value="F:magnesium ion binding"/>
    <property type="evidence" value="ECO:0007669"/>
    <property type="project" value="UniProtKB-UniRule"/>
</dbReference>
<dbReference type="InterPro" id="IPR023079">
    <property type="entry name" value="SBPase"/>
</dbReference>
<comment type="subcellular location">
    <subcellularLocation>
        <location evidence="9">Cytoplasm</location>
    </subcellularLocation>
</comment>
<evidence type="ECO:0000256" key="2">
    <source>
        <dbReference type="ARBA" id="ARBA00010941"/>
    </source>
</evidence>
<dbReference type="Gene3D" id="3.40.190.80">
    <property type="match status" value="1"/>
</dbReference>
<evidence type="ECO:0000256" key="3">
    <source>
        <dbReference type="ARBA" id="ARBA00022490"/>
    </source>
</evidence>
<keyword evidence="7 9" id="KW-0119">Carbohydrate metabolism</keyword>
<dbReference type="PANTHER" id="PTHR11556:SF35">
    <property type="entry name" value="SEDOHEPTULOSE-1,7-BISPHOSPHATASE, CHLOROPLASTIC"/>
    <property type="match status" value="1"/>
</dbReference>
<dbReference type="PANTHER" id="PTHR11556">
    <property type="entry name" value="FRUCTOSE-1,6-BISPHOSPHATASE-RELATED"/>
    <property type="match status" value="1"/>
</dbReference>
<feature type="binding site" evidence="9">
    <location>
        <begin position="86"/>
        <end position="89"/>
    </location>
    <ligand>
        <name>substrate</name>
    </ligand>
</feature>
<keyword evidence="13" id="KW-1185">Reference proteome</keyword>
<dbReference type="GO" id="GO:0042132">
    <property type="term" value="F:fructose 1,6-bisphosphate 1-phosphatase activity"/>
    <property type="evidence" value="ECO:0007669"/>
    <property type="project" value="UniProtKB-UniRule"/>
</dbReference>
<protein>
    <recommendedName>
        <fullName evidence="9">Fructose-1,6-bisphosphatase class 1</fullName>
        <shortName evidence="9">FBPase class 1</shortName>
        <ecNumber evidence="9">3.1.3.11</ecNumber>
    </recommendedName>
    <alternativeName>
        <fullName evidence="9">D-fructose-1,6-bisphosphate 1-phosphohydrolase class 1</fullName>
    </alternativeName>
</protein>
<comment type="catalytic activity">
    <reaction evidence="1 9">
        <text>beta-D-fructose 1,6-bisphosphate + H2O = beta-D-fructose 6-phosphate + phosphate</text>
        <dbReference type="Rhea" id="RHEA:11064"/>
        <dbReference type="ChEBI" id="CHEBI:15377"/>
        <dbReference type="ChEBI" id="CHEBI:32966"/>
        <dbReference type="ChEBI" id="CHEBI:43474"/>
        <dbReference type="ChEBI" id="CHEBI:57634"/>
        <dbReference type="EC" id="3.1.3.11"/>
    </reaction>
</comment>
<organism evidence="12 13">
    <name type="scientific">Campylobacter pinnipediorum subsp. caledonicus</name>
    <dbReference type="NCBI Taxonomy" id="1874362"/>
    <lineage>
        <taxon>Bacteria</taxon>
        <taxon>Pseudomonadati</taxon>
        <taxon>Campylobacterota</taxon>
        <taxon>Epsilonproteobacteria</taxon>
        <taxon>Campylobacterales</taxon>
        <taxon>Campylobacteraceae</taxon>
        <taxon>Campylobacter</taxon>
    </lineage>
</organism>
<evidence type="ECO:0000256" key="5">
    <source>
        <dbReference type="ARBA" id="ARBA00022801"/>
    </source>
</evidence>
<evidence type="ECO:0000256" key="9">
    <source>
        <dbReference type="HAMAP-Rule" id="MF_01855"/>
    </source>
</evidence>
<dbReference type="Gene3D" id="3.30.540.10">
    <property type="entry name" value="Fructose-1,6-Bisphosphatase, subunit A, domain 1"/>
    <property type="match status" value="1"/>
</dbReference>
<dbReference type="GO" id="GO:0006002">
    <property type="term" value="P:fructose 6-phosphate metabolic process"/>
    <property type="evidence" value="ECO:0007669"/>
    <property type="project" value="TreeGrafter"/>
</dbReference>
<evidence type="ECO:0000256" key="8">
    <source>
        <dbReference type="ARBA" id="ARBA00024331"/>
    </source>
</evidence>
<comment type="cofactor">
    <cofactor evidence="9">
        <name>Mg(2+)</name>
        <dbReference type="ChEBI" id="CHEBI:18420"/>
    </cofactor>
    <text evidence="9">Binds 2 magnesium ions per subunit.</text>
</comment>
<comment type="similarity">
    <text evidence="2 9">Belongs to the FBPase class 1 family.</text>
</comment>
<feature type="binding site" evidence="9">
    <location>
        <position position="85"/>
    </location>
    <ligand>
        <name>Mg(2+)</name>
        <dbReference type="ChEBI" id="CHEBI:18420"/>
        <label>1</label>
    </ligand>
</feature>
<dbReference type="InterPro" id="IPR028343">
    <property type="entry name" value="FBPtase"/>
</dbReference>
<evidence type="ECO:0000259" key="10">
    <source>
        <dbReference type="Pfam" id="PF00316"/>
    </source>
</evidence>
<dbReference type="SUPFAM" id="SSF56655">
    <property type="entry name" value="Carbohydrate phosphatase"/>
    <property type="match status" value="1"/>
</dbReference>
<evidence type="ECO:0000256" key="1">
    <source>
        <dbReference type="ARBA" id="ARBA00001273"/>
    </source>
</evidence>
<evidence type="ECO:0000313" key="12">
    <source>
        <dbReference type="EMBL" id="AQW88091.1"/>
    </source>
</evidence>
<dbReference type="AlphaFoldDB" id="A0A1S6U8L0"/>
<dbReference type="NCBIfam" id="NF006784">
    <property type="entry name" value="PRK09293.2-5"/>
    <property type="match status" value="1"/>
</dbReference>
<dbReference type="NCBIfam" id="NF006782">
    <property type="entry name" value="PRK09293.2-3"/>
    <property type="match status" value="1"/>
</dbReference>
<comment type="subunit">
    <text evidence="9">Homotetramer.</text>
</comment>
<proteinExistence type="inferred from homology"/>
<evidence type="ECO:0000313" key="13">
    <source>
        <dbReference type="Proteomes" id="UP000190868"/>
    </source>
</evidence>
<dbReference type="EMBL" id="CP017258">
    <property type="protein sequence ID" value="AQW88091.1"/>
    <property type="molecule type" value="Genomic_DNA"/>
</dbReference>
<keyword evidence="5 9" id="KW-0378">Hydrolase</keyword>
<keyword evidence="4 9" id="KW-0479">Metal-binding</keyword>
<keyword evidence="3 9" id="KW-0963">Cytoplasm</keyword>
<feature type="domain" description="Fructose-1-6-bisphosphatase class 1 C-terminal" evidence="11">
    <location>
        <begin position="159"/>
        <end position="280"/>
    </location>
</feature>
<dbReference type="RefSeq" id="WP_078423635.1">
    <property type="nucleotide sequence ID" value="NZ_CP017018.1"/>
</dbReference>
<dbReference type="GO" id="GO:0006094">
    <property type="term" value="P:gluconeogenesis"/>
    <property type="evidence" value="ECO:0007669"/>
    <property type="project" value="UniProtKB-UniRule"/>
</dbReference>
<evidence type="ECO:0000256" key="6">
    <source>
        <dbReference type="ARBA" id="ARBA00022842"/>
    </source>
</evidence>
<dbReference type="GO" id="GO:0005986">
    <property type="term" value="P:sucrose biosynthetic process"/>
    <property type="evidence" value="ECO:0007669"/>
    <property type="project" value="TreeGrafter"/>
</dbReference>
<gene>
    <name evidence="9 12" type="primary">fbp</name>
    <name evidence="12" type="ORF">CPIN18021_1297</name>
</gene>
<dbReference type="PRINTS" id="PR01958">
    <property type="entry name" value="S17BPHPHTASE"/>
</dbReference>
<dbReference type="Pfam" id="PF18913">
    <property type="entry name" value="FBPase_C"/>
    <property type="match status" value="1"/>
</dbReference>
<dbReference type="InterPro" id="IPR000146">
    <property type="entry name" value="FBPase_class-1"/>
</dbReference>
<dbReference type="Proteomes" id="UP000190868">
    <property type="component" value="Chromosome"/>
</dbReference>
<name>A0A1S6U8L0_9BACT</name>
<dbReference type="GO" id="GO:0006000">
    <property type="term" value="P:fructose metabolic process"/>
    <property type="evidence" value="ECO:0007669"/>
    <property type="project" value="TreeGrafter"/>
</dbReference>
<feature type="binding site" evidence="9">
    <location>
        <position position="223"/>
    </location>
    <ligand>
        <name>substrate</name>
    </ligand>
</feature>
<sequence length="286" mass="32308">MEEIIKNIGKSVKQISEEIKYADLGYTQHANATGDTQLKLDVLSDKIITQNLSSISSVKAIVSEEKDEILWVNKDAKYIIAYDPLDGSSLVDVNFAIGSIFAIYEDELKPENLISAIYSIYGPRVELVKNTQKNELPKLYRLDKENNFKFIKDLKLEHKGKLNATGATQKGWSDNHCKFIRELFLQGYRLRYSGAMVSDLHQILLKGGGIFSYPATTDAPNGKLRVLFEVLPFAFIYENAGGATSNGYSKTLFETKIEKIHQTTPCFFGSKDEIELLYKFYGDKNE</sequence>
<feature type="domain" description="Fructose-1-6-bisphosphatase class I N-terminal" evidence="10">
    <location>
        <begin position="3"/>
        <end position="132"/>
    </location>
</feature>
<evidence type="ECO:0000259" key="11">
    <source>
        <dbReference type="Pfam" id="PF18913"/>
    </source>
</evidence>
<evidence type="ECO:0000256" key="7">
    <source>
        <dbReference type="ARBA" id="ARBA00023277"/>
    </source>
</evidence>
<feature type="binding site" evidence="9">
    <location>
        <position position="192"/>
    </location>
    <ligand>
        <name>substrate</name>
    </ligand>
</feature>
<dbReference type="PIRSF" id="PIRSF000904">
    <property type="entry name" value="FBPtase_SBPase"/>
    <property type="match status" value="1"/>
</dbReference>
<dbReference type="InterPro" id="IPR033391">
    <property type="entry name" value="FBPase_N"/>
</dbReference>
<dbReference type="Pfam" id="PF00316">
    <property type="entry name" value="FBPase"/>
    <property type="match status" value="1"/>
</dbReference>
<feature type="binding site" evidence="9">
    <location>
        <position position="83"/>
    </location>
    <ligand>
        <name>Mg(2+)</name>
        <dbReference type="ChEBI" id="CHEBI:18420"/>
        <label>1</label>
    </ligand>
</feature>
<reference evidence="13" key="1">
    <citation type="submission" date="2016-09" db="EMBL/GenBank/DDBJ databases">
        <title>Comparative genomics of the Campylobacter concisus group.</title>
        <authorList>
            <person name="Miller W.G."/>
            <person name="Yee E."/>
            <person name="Chapman M.H."/>
            <person name="Huynh S."/>
            <person name="Bono J.L."/>
            <person name="On S.L.W."/>
            <person name="StLeger J."/>
            <person name="Foster G."/>
            <person name="Parker C.T."/>
        </authorList>
    </citation>
    <scope>NUCLEOTIDE SEQUENCE [LARGE SCALE GENOMIC DNA]</scope>
    <source>
        <strain evidence="13">RM18021</strain>
    </source>
</reference>
<comment type="pathway">
    <text evidence="8">Carbohydrate biosynthesis.</text>
</comment>
<feature type="binding site" evidence="9">
    <location>
        <position position="229"/>
    </location>
    <ligand>
        <name>Mg(2+)</name>
        <dbReference type="ChEBI" id="CHEBI:18420"/>
        <label>2</label>
    </ligand>
</feature>
<comment type="caution">
    <text evidence="9">Lacks conserved residue(s) required for the propagation of feature annotation.</text>
</comment>